<proteinExistence type="predicted"/>
<organism evidence="1 2">
    <name type="scientific">Rhodococcus phage Weasels2</name>
    <dbReference type="NCBI Taxonomy" id="1897437"/>
    <lineage>
        <taxon>Viruses</taxon>
        <taxon>Duplodnaviria</taxon>
        <taxon>Heunggongvirae</taxon>
        <taxon>Uroviricota</taxon>
        <taxon>Caudoviricetes</taxon>
        <taxon>Weaselvirus</taxon>
        <taxon>Weaselvirus weasel</taxon>
    </lineage>
</organism>
<name>A0A1I9SAJ3_9CAUD</name>
<dbReference type="EMBL" id="KX774321">
    <property type="protein sequence ID" value="AOZ63799.1"/>
    <property type="molecule type" value="Genomic_DNA"/>
</dbReference>
<evidence type="ECO:0000313" key="2">
    <source>
        <dbReference type="Proteomes" id="UP000224902"/>
    </source>
</evidence>
<keyword evidence="2" id="KW-1185">Reference proteome</keyword>
<gene>
    <name evidence="1" type="ORF">SEA_WEASELS2_221</name>
</gene>
<accession>A0A1I9SAJ3</accession>
<protein>
    <submittedName>
        <fullName evidence="1">Uncharacterized protein</fullName>
    </submittedName>
</protein>
<dbReference type="Proteomes" id="UP000224902">
    <property type="component" value="Segment"/>
</dbReference>
<sequence length="65" mass="7208">MPEPLEDLIGPHQCDYDQFDGETAGTIDAEGNAIVLYGYNCRLCEARTFKTDVPENLNQTTGELN</sequence>
<evidence type="ECO:0000313" key="1">
    <source>
        <dbReference type="EMBL" id="AOZ63799.1"/>
    </source>
</evidence>
<reference evidence="2" key="1">
    <citation type="submission" date="2016-08" db="EMBL/GenBank/DDBJ databases">
        <authorList>
            <person name="Seilhamer J.J."/>
        </authorList>
    </citation>
    <scope>NUCLEOTIDE SEQUENCE [LARGE SCALE GENOMIC DNA]</scope>
</reference>